<evidence type="ECO:0000313" key="2">
    <source>
        <dbReference type="EMBL" id="RIV83680.1"/>
    </source>
</evidence>
<protein>
    <submittedName>
        <fullName evidence="2">ADP-ribosylglycohydrolase family protein</fullName>
    </submittedName>
</protein>
<dbReference type="OrthoDB" id="9806482at2"/>
<accession>A0A418NNZ3</accession>
<keyword evidence="2" id="KW-0378">Hydrolase</keyword>
<dbReference type="PANTHER" id="PTHR16222:SF12">
    <property type="entry name" value="ADP-RIBOSYLGLYCOHYDROLASE-RELATED"/>
    <property type="match status" value="1"/>
</dbReference>
<dbReference type="Gene3D" id="1.10.4080.10">
    <property type="entry name" value="ADP-ribosylation/Crystallin J1"/>
    <property type="match status" value="1"/>
</dbReference>
<dbReference type="InterPro" id="IPR005502">
    <property type="entry name" value="Ribosyl_crysJ1"/>
</dbReference>
<feature type="binding site" evidence="1">
    <location>
        <position position="52"/>
    </location>
    <ligand>
        <name>Mg(2+)</name>
        <dbReference type="ChEBI" id="CHEBI:18420"/>
        <label>1</label>
    </ligand>
</feature>
<feature type="binding site" evidence="1">
    <location>
        <position position="51"/>
    </location>
    <ligand>
        <name>Mg(2+)</name>
        <dbReference type="ChEBI" id="CHEBI:18420"/>
        <label>1</label>
    </ligand>
</feature>
<dbReference type="SUPFAM" id="SSF101478">
    <property type="entry name" value="ADP-ribosylglycohydrolase"/>
    <property type="match status" value="1"/>
</dbReference>
<dbReference type="AlphaFoldDB" id="A0A418NNZ3"/>
<name>A0A418NNZ3_9SPHN</name>
<dbReference type="EMBL" id="QXFL01000009">
    <property type="protein sequence ID" value="RIV83680.1"/>
    <property type="molecule type" value="Genomic_DNA"/>
</dbReference>
<dbReference type="Pfam" id="PF03747">
    <property type="entry name" value="ADP_ribosyl_GH"/>
    <property type="match status" value="1"/>
</dbReference>
<dbReference type="GO" id="GO:0046872">
    <property type="term" value="F:metal ion binding"/>
    <property type="evidence" value="ECO:0007669"/>
    <property type="project" value="UniProtKB-KW"/>
</dbReference>
<comment type="caution">
    <text evidence="2">The sequence shown here is derived from an EMBL/GenBank/DDBJ whole genome shotgun (WGS) entry which is preliminary data.</text>
</comment>
<dbReference type="InterPro" id="IPR036705">
    <property type="entry name" value="Ribosyl_crysJ1_sf"/>
</dbReference>
<comment type="cofactor">
    <cofactor evidence="1">
        <name>Mg(2+)</name>
        <dbReference type="ChEBI" id="CHEBI:18420"/>
    </cofactor>
    <text evidence="1">Binds 2 magnesium ions per subunit.</text>
</comment>
<organism evidence="2 3">
    <name type="scientific">Aurantiacibacter zhengii</name>
    <dbReference type="NCBI Taxonomy" id="2307003"/>
    <lineage>
        <taxon>Bacteria</taxon>
        <taxon>Pseudomonadati</taxon>
        <taxon>Pseudomonadota</taxon>
        <taxon>Alphaproteobacteria</taxon>
        <taxon>Sphingomonadales</taxon>
        <taxon>Erythrobacteraceae</taxon>
        <taxon>Aurantiacibacter</taxon>
    </lineage>
</organism>
<feature type="binding site" evidence="1">
    <location>
        <position position="252"/>
    </location>
    <ligand>
        <name>Mg(2+)</name>
        <dbReference type="ChEBI" id="CHEBI:18420"/>
        <label>1</label>
    </ligand>
</feature>
<dbReference type="InterPro" id="IPR050792">
    <property type="entry name" value="ADP-ribosylglycohydrolase"/>
</dbReference>
<evidence type="ECO:0000256" key="1">
    <source>
        <dbReference type="PIRSR" id="PIRSR605502-1"/>
    </source>
</evidence>
<proteinExistence type="predicted"/>
<dbReference type="GO" id="GO:0016787">
    <property type="term" value="F:hydrolase activity"/>
    <property type="evidence" value="ECO:0007669"/>
    <property type="project" value="UniProtKB-KW"/>
</dbReference>
<feature type="binding site" evidence="1">
    <location>
        <position position="50"/>
    </location>
    <ligand>
        <name>Mg(2+)</name>
        <dbReference type="ChEBI" id="CHEBI:18420"/>
        <label>1</label>
    </ligand>
</feature>
<keyword evidence="1" id="KW-0460">Magnesium</keyword>
<feature type="binding site" evidence="1">
    <location>
        <position position="254"/>
    </location>
    <ligand>
        <name>Mg(2+)</name>
        <dbReference type="ChEBI" id="CHEBI:18420"/>
        <label>1</label>
    </ligand>
</feature>
<gene>
    <name evidence="2" type="ORF">D2V07_16155</name>
</gene>
<evidence type="ECO:0000313" key="3">
    <source>
        <dbReference type="Proteomes" id="UP000286576"/>
    </source>
</evidence>
<reference evidence="2 3" key="1">
    <citation type="submission" date="2018-08" db="EMBL/GenBank/DDBJ databases">
        <title>Erythrobacter zhengii sp.nov., a bacterium isolated from deep-sea sediment.</title>
        <authorList>
            <person name="Fang C."/>
            <person name="Wu Y.-H."/>
            <person name="Sun C."/>
            <person name="Wang H."/>
            <person name="Cheng H."/>
            <person name="Meng F.-X."/>
            <person name="Wang C.-S."/>
            <person name="Xu X.-W."/>
        </authorList>
    </citation>
    <scope>NUCLEOTIDE SEQUENCE [LARGE SCALE GENOMIC DNA]</scope>
    <source>
        <strain evidence="2 3">V18</strain>
    </source>
</reference>
<dbReference type="Proteomes" id="UP000286576">
    <property type="component" value="Unassembled WGS sequence"/>
</dbReference>
<dbReference type="PANTHER" id="PTHR16222">
    <property type="entry name" value="ADP-RIBOSYLGLYCOHYDROLASE"/>
    <property type="match status" value="1"/>
</dbReference>
<feature type="binding site" evidence="1">
    <location>
        <position position="255"/>
    </location>
    <ligand>
        <name>Mg(2+)</name>
        <dbReference type="ChEBI" id="CHEBI:18420"/>
        <label>1</label>
    </ligand>
</feature>
<sequence>MRNRARGALLGLAVGDAVGTTLEFAPRDTLPALTDMSGGGPFGLKPGQWTDDTAMALALADSLVTCGRLNPCDLAERFASWMEHGEYSCTGSCFDIGNATREALLRYREHGEPLAGSDDPRSAGNGSLMRLAPVAIRGVRTGEGPMAVAARTQSRVTHAARACLDACEAWATAVRAAILGASFEGACTAVSRIDADDPAVAAILQGHWRGKIRDQIASSGYVVHSLEASFWCVAQGGSFADMVLRAANLGDDADTTAAITGQLAGALAGEEGIPQAWLDKLAWRDRISDLADALLDRGEF</sequence>
<keyword evidence="3" id="KW-1185">Reference proteome</keyword>
<keyword evidence="1" id="KW-0479">Metal-binding</keyword>